<dbReference type="RefSeq" id="WP_110291228.1">
    <property type="nucleotide sequence ID" value="NZ_QICS01000006.1"/>
</dbReference>
<sequence>MNQKIVKVISNLNKNNMAGYFVDSRTELFALLSSLIAADSTVGCGDSVTLEETGVFEFLRRGNYTFLDKFNPTLSREEKNKLYLENFSVDTFITGSNAITMDGKIFNIDGNGSRVAPMLYGPKQVIVVVGVNKLTADAESAIKRTRQIAAPMDAKRLGKSTPCTSLNRCIDCSHKQRICNDFVLITGQFIKGRIKVILVNEKLGY</sequence>
<accession>A0A318ER70</accession>
<reference evidence="2 3" key="1">
    <citation type="submission" date="2018-05" db="EMBL/GenBank/DDBJ databases">
        <title>Genomic Encyclopedia of Type Strains, Phase IV (KMG-IV): sequencing the most valuable type-strain genomes for metagenomic binning, comparative biology and taxonomic classification.</title>
        <authorList>
            <person name="Goeker M."/>
        </authorList>
    </citation>
    <scope>NUCLEOTIDE SEQUENCE [LARGE SCALE GENOMIC DNA]</scope>
    <source>
        <strain evidence="2 3">DSM 28816</strain>
    </source>
</reference>
<gene>
    <name evidence="2" type="ORF">C8E03_106186</name>
</gene>
<protein>
    <submittedName>
        <fullName evidence="2">YkgG family uncharacterized protein</fullName>
    </submittedName>
</protein>
<dbReference type="InterPro" id="IPR003741">
    <property type="entry name" value="LUD_dom"/>
</dbReference>
<dbReference type="PANTHER" id="PTHR36179:SF2">
    <property type="entry name" value="LUD DOMAIN-CONTAINING PROTEIN"/>
    <property type="match status" value="1"/>
</dbReference>
<feature type="domain" description="LUD" evidence="1">
    <location>
        <begin position="7"/>
        <end position="199"/>
    </location>
</feature>
<evidence type="ECO:0000259" key="1">
    <source>
        <dbReference type="Pfam" id="PF02589"/>
    </source>
</evidence>
<dbReference type="InterPro" id="IPR009501">
    <property type="entry name" value="UCP020269"/>
</dbReference>
<evidence type="ECO:0000313" key="2">
    <source>
        <dbReference type="EMBL" id="PXV89534.1"/>
    </source>
</evidence>
<name>A0A318ER70_9FIRM</name>
<organism evidence="2 3">
    <name type="scientific">Lachnotalea glycerini</name>
    <dbReference type="NCBI Taxonomy" id="1763509"/>
    <lineage>
        <taxon>Bacteria</taxon>
        <taxon>Bacillati</taxon>
        <taxon>Bacillota</taxon>
        <taxon>Clostridia</taxon>
        <taxon>Lachnospirales</taxon>
        <taxon>Lachnospiraceae</taxon>
        <taxon>Lachnotalea</taxon>
    </lineage>
</organism>
<comment type="caution">
    <text evidence="2">The sequence shown here is derived from an EMBL/GenBank/DDBJ whole genome shotgun (WGS) entry which is preliminary data.</text>
</comment>
<dbReference type="PANTHER" id="PTHR36179">
    <property type="entry name" value="LUD_DOM DOMAIN-CONTAINING PROTEIN"/>
    <property type="match status" value="1"/>
</dbReference>
<proteinExistence type="predicted"/>
<evidence type="ECO:0000313" key="3">
    <source>
        <dbReference type="Proteomes" id="UP000247523"/>
    </source>
</evidence>
<dbReference type="Proteomes" id="UP000247523">
    <property type="component" value="Unassembled WGS sequence"/>
</dbReference>
<dbReference type="Pfam" id="PF02589">
    <property type="entry name" value="LUD_dom"/>
    <property type="match status" value="1"/>
</dbReference>
<dbReference type="PIRSF" id="PIRSF020269">
    <property type="entry name" value="DUF1121"/>
    <property type="match status" value="1"/>
</dbReference>
<dbReference type="AlphaFoldDB" id="A0A318ER70"/>
<dbReference type="EMBL" id="QICS01000006">
    <property type="protein sequence ID" value="PXV89534.1"/>
    <property type="molecule type" value="Genomic_DNA"/>
</dbReference>